<dbReference type="Pfam" id="PF01636">
    <property type="entry name" value="APH"/>
    <property type="match status" value="1"/>
</dbReference>
<evidence type="ECO:0000313" key="2">
    <source>
        <dbReference type="EMBL" id="RJQ89706.1"/>
    </source>
</evidence>
<protein>
    <recommendedName>
        <fullName evidence="1">Aminoglycoside phosphotransferase domain-containing protein</fullName>
    </recommendedName>
</protein>
<dbReference type="InterPro" id="IPR011009">
    <property type="entry name" value="Kinase-like_dom_sf"/>
</dbReference>
<sequence>MERYAWDDLPSVVQTEVRKHLGPVTVVREIEHGQNCNAALVLRGIGADVFVKGVRGVSPRMRWLRNESEAGGLAPGLAPATVFSADVDADEPWFVVGFEYVNGRPADLSPDSDDLATVSSTLAQLGAFSGGAAQPLGKRWASADWWTKLAEEDATRVEGWDIDELTEWCRAVPELVDGSALLHTDLHERQFMIDGDGPVRIVDWGRPASGAAWVDTAFLVIRLVAAGHTPEAAEKWASSVPSWFARTDKGVTAFACYVAGLWDYRAATAPFPGATRLSTAAREYARHRLEN</sequence>
<dbReference type="SUPFAM" id="SSF56112">
    <property type="entry name" value="Protein kinase-like (PK-like)"/>
    <property type="match status" value="1"/>
</dbReference>
<proteinExistence type="predicted"/>
<evidence type="ECO:0000313" key="3">
    <source>
        <dbReference type="Proteomes" id="UP000285112"/>
    </source>
</evidence>
<dbReference type="OrthoDB" id="2570531at2"/>
<name>A0A419IAA5_9PSEU</name>
<dbReference type="Proteomes" id="UP000285112">
    <property type="component" value="Unassembled WGS sequence"/>
</dbReference>
<feature type="domain" description="Aminoglycoside phosphotransferase" evidence="1">
    <location>
        <begin position="76"/>
        <end position="232"/>
    </location>
</feature>
<dbReference type="Gene3D" id="3.90.1200.10">
    <property type="match status" value="1"/>
</dbReference>
<accession>A0A419IAA5</accession>
<dbReference type="AlphaFoldDB" id="A0A419IAA5"/>
<dbReference type="EMBL" id="QZFV01000054">
    <property type="protein sequence ID" value="RJQ89706.1"/>
    <property type="molecule type" value="Genomic_DNA"/>
</dbReference>
<dbReference type="InterPro" id="IPR002575">
    <property type="entry name" value="Aminoglycoside_PTrfase"/>
</dbReference>
<reference evidence="2 3" key="1">
    <citation type="submission" date="2018-09" db="EMBL/GenBank/DDBJ databases">
        <title>YIM PH 21725 draft genome.</title>
        <authorList>
            <person name="Miao C."/>
        </authorList>
    </citation>
    <scope>NUCLEOTIDE SEQUENCE [LARGE SCALE GENOMIC DNA]</scope>
    <source>
        <strain evidence="3">YIM PH21725</strain>
    </source>
</reference>
<evidence type="ECO:0000259" key="1">
    <source>
        <dbReference type="Pfam" id="PF01636"/>
    </source>
</evidence>
<comment type="caution">
    <text evidence="2">The sequence shown here is derived from an EMBL/GenBank/DDBJ whole genome shotgun (WGS) entry which is preliminary data.</text>
</comment>
<gene>
    <name evidence="2" type="ORF">D5S19_04355</name>
</gene>
<keyword evidence="3" id="KW-1185">Reference proteome</keyword>
<organism evidence="2 3">
    <name type="scientific">Amycolatopsis panacis</name>
    <dbReference type="NCBI Taxonomy" id="2340917"/>
    <lineage>
        <taxon>Bacteria</taxon>
        <taxon>Bacillati</taxon>
        <taxon>Actinomycetota</taxon>
        <taxon>Actinomycetes</taxon>
        <taxon>Pseudonocardiales</taxon>
        <taxon>Pseudonocardiaceae</taxon>
        <taxon>Amycolatopsis</taxon>
    </lineage>
</organism>